<dbReference type="PANTHER" id="PTHR47723:SF13">
    <property type="entry name" value="PUTATIVE-RELATED"/>
    <property type="match status" value="1"/>
</dbReference>
<dbReference type="CDD" id="cd06222">
    <property type="entry name" value="RNase_H_like"/>
    <property type="match status" value="1"/>
</dbReference>
<comment type="caution">
    <text evidence="2">The sequence shown here is derived from an EMBL/GenBank/DDBJ whole genome shotgun (WGS) entry which is preliminary data.</text>
</comment>
<sequence>MRDGWQVTKIGWVKKNVDGVVGTNRDMAVVGGVIRDAQGEWIFDFARSLGVCSIPMSELWIVHDMLIHFGRLGLCKIVIETYNVMVTDIIHGKSKALVECALWPSSVSCWLVSGR</sequence>
<proteinExistence type="predicted"/>
<organism evidence="2 3">
    <name type="scientific">Hibiscus sabdariffa</name>
    <name type="common">roselle</name>
    <dbReference type="NCBI Taxonomy" id="183260"/>
    <lineage>
        <taxon>Eukaryota</taxon>
        <taxon>Viridiplantae</taxon>
        <taxon>Streptophyta</taxon>
        <taxon>Embryophyta</taxon>
        <taxon>Tracheophyta</taxon>
        <taxon>Spermatophyta</taxon>
        <taxon>Magnoliopsida</taxon>
        <taxon>eudicotyledons</taxon>
        <taxon>Gunneridae</taxon>
        <taxon>Pentapetalae</taxon>
        <taxon>rosids</taxon>
        <taxon>malvids</taxon>
        <taxon>Malvales</taxon>
        <taxon>Malvaceae</taxon>
        <taxon>Malvoideae</taxon>
        <taxon>Hibiscus</taxon>
    </lineage>
</organism>
<dbReference type="Proteomes" id="UP001472677">
    <property type="component" value="Unassembled WGS sequence"/>
</dbReference>
<protein>
    <recommendedName>
        <fullName evidence="1">RNase H type-1 domain-containing protein</fullName>
    </recommendedName>
</protein>
<dbReference type="PANTHER" id="PTHR47723">
    <property type="entry name" value="OS05G0353850 PROTEIN"/>
    <property type="match status" value="1"/>
</dbReference>
<evidence type="ECO:0000313" key="3">
    <source>
        <dbReference type="Proteomes" id="UP001472677"/>
    </source>
</evidence>
<dbReference type="InterPro" id="IPR044730">
    <property type="entry name" value="RNase_H-like_dom_plant"/>
</dbReference>
<dbReference type="InterPro" id="IPR036397">
    <property type="entry name" value="RNaseH_sf"/>
</dbReference>
<gene>
    <name evidence="2" type="ORF">V6N12_043514</name>
</gene>
<evidence type="ECO:0000259" key="1">
    <source>
        <dbReference type="Pfam" id="PF13456"/>
    </source>
</evidence>
<feature type="domain" description="RNase H type-1" evidence="1">
    <location>
        <begin position="16"/>
        <end position="101"/>
    </location>
</feature>
<evidence type="ECO:0000313" key="2">
    <source>
        <dbReference type="EMBL" id="KAK8537348.1"/>
    </source>
</evidence>
<accession>A0ABR2DEJ3</accession>
<dbReference type="InterPro" id="IPR002156">
    <property type="entry name" value="RNaseH_domain"/>
</dbReference>
<dbReference type="EMBL" id="JBBPBM010000028">
    <property type="protein sequence ID" value="KAK8537348.1"/>
    <property type="molecule type" value="Genomic_DNA"/>
</dbReference>
<dbReference type="Pfam" id="PF13456">
    <property type="entry name" value="RVT_3"/>
    <property type="match status" value="1"/>
</dbReference>
<dbReference type="Gene3D" id="3.30.420.10">
    <property type="entry name" value="Ribonuclease H-like superfamily/Ribonuclease H"/>
    <property type="match status" value="1"/>
</dbReference>
<reference evidence="2 3" key="1">
    <citation type="journal article" date="2024" name="G3 (Bethesda)">
        <title>Genome assembly of Hibiscus sabdariffa L. provides insights into metabolisms of medicinal natural products.</title>
        <authorList>
            <person name="Kim T."/>
        </authorList>
    </citation>
    <scope>NUCLEOTIDE SEQUENCE [LARGE SCALE GENOMIC DNA]</scope>
    <source>
        <strain evidence="2">TK-2024</strain>
        <tissue evidence="2">Old leaves</tissue>
    </source>
</reference>
<dbReference type="InterPro" id="IPR053151">
    <property type="entry name" value="RNase_H-like"/>
</dbReference>
<keyword evidence="3" id="KW-1185">Reference proteome</keyword>
<name>A0ABR2DEJ3_9ROSI</name>